<name>A0A2P2K7D3_RHIMU</name>
<sequence length="52" mass="6165">MPKLFITTWSTKIQNQSENTQITIKQLLKQNQIPIISFHKQINQVSSRNFLH</sequence>
<dbReference type="AlphaFoldDB" id="A0A2P2K7D3"/>
<proteinExistence type="predicted"/>
<evidence type="ECO:0000313" key="1">
    <source>
        <dbReference type="EMBL" id="MBX01660.1"/>
    </source>
</evidence>
<protein>
    <submittedName>
        <fullName evidence="1">Uncharacterized protein</fullName>
    </submittedName>
</protein>
<organism evidence="1">
    <name type="scientific">Rhizophora mucronata</name>
    <name type="common">Asiatic mangrove</name>
    <dbReference type="NCBI Taxonomy" id="61149"/>
    <lineage>
        <taxon>Eukaryota</taxon>
        <taxon>Viridiplantae</taxon>
        <taxon>Streptophyta</taxon>
        <taxon>Embryophyta</taxon>
        <taxon>Tracheophyta</taxon>
        <taxon>Spermatophyta</taxon>
        <taxon>Magnoliopsida</taxon>
        <taxon>eudicotyledons</taxon>
        <taxon>Gunneridae</taxon>
        <taxon>Pentapetalae</taxon>
        <taxon>rosids</taxon>
        <taxon>fabids</taxon>
        <taxon>Malpighiales</taxon>
        <taxon>Rhizophoraceae</taxon>
        <taxon>Rhizophora</taxon>
    </lineage>
</organism>
<accession>A0A2P2K7D3</accession>
<reference evidence="1" key="1">
    <citation type="submission" date="2018-02" db="EMBL/GenBank/DDBJ databases">
        <title>Rhizophora mucronata_Transcriptome.</title>
        <authorList>
            <person name="Meera S.P."/>
            <person name="Sreeshan A."/>
            <person name="Augustine A."/>
        </authorList>
    </citation>
    <scope>NUCLEOTIDE SEQUENCE</scope>
    <source>
        <tissue evidence="1">Leaf</tissue>
    </source>
</reference>
<dbReference type="EMBL" id="GGEC01021176">
    <property type="protein sequence ID" value="MBX01660.1"/>
    <property type="molecule type" value="Transcribed_RNA"/>
</dbReference>